<feature type="region of interest" description="Disordered" evidence="1">
    <location>
        <begin position="1"/>
        <end position="34"/>
    </location>
</feature>
<dbReference type="EMBL" id="CAAALY010026974">
    <property type="protein sequence ID" value="VEL16055.1"/>
    <property type="molecule type" value="Genomic_DNA"/>
</dbReference>
<protein>
    <submittedName>
        <fullName evidence="2">Uncharacterized protein</fullName>
    </submittedName>
</protein>
<evidence type="ECO:0000313" key="2">
    <source>
        <dbReference type="EMBL" id="VEL16055.1"/>
    </source>
</evidence>
<dbReference type="AlphaFoldDB" id="A0A448WN95"/>
<sequence length="34" mass="3583">MAGLTDDAGKTSGNVPRPLSDFGNDDAYNGLRTR</sequence>
<name>A0A448WN95_9PLAT</name>
<organism evidence="2 3">
    <name type="scientific">Protopolystoma xenopodis</name>
    <dbReference type="NCBI Taxonomy" id="117903"/>
    <lineage>
        <taxon>Eukaryota</taxon>
        <taxon>Metazoa</taxon>
        <taxon>Spiralia</taxon>
        <taxon>Lophotrochozoa</taxon>
        <taxon>Platyhelminthes</taxon>
        <taxon>Monogenea</taxon>
        <taxon>Polyopisthocotylea</taxon>
        <taxon>Polystomatidea</taxon>
        <taxon>Polystomatidae</taxon>
        <taxon>Protopolystoma</taxon>
    </lineage>
</organism>
<proteinExistence type="predicted"/>
<accession>A0A448WN95</accession>
<comment type="caution">
    <text evidence="2">The sequence shown here is derived from an EMBL/GenBank/DDBJ whole genome shotgun (WGS) entry which is preliminary data.</text>
</comment>
<evidence type="ECO:0000313" key="3">
    <source>
        <dbReference type="Proteomes" id="UP000784294"/>
    </source>
</evidence>
<reference evidence="2" key="1">
    <citation type="submission" date="2018-11" db="EMBL/GenBank/DDBJ databases">
        <authorList>
            <consortium name="Pathogen Informatics"/>
        </authorList>
    </citation>
    <scope>NUCLEOTIDE SEQUENCE</scope>
</reference>
<dbReference type="Proteomes" id="UP000784294">
    <property type="component" value="Unassembled WGS sequence"/>
</dbReference>
<keyword evidence="3" id="KW-1185">Reference proteome</keyword>
<evidence type="ECO:0000256" key="1">
    <source>
        <dbReference type="SAM" id="MobiDB-lite"/>
    </source>
</evidence>
<gene>
    <name evidence="2" type="ORF">PXEA_LOCUS9495</name>
</gene>